<name>A0A126VK18_SERRU</name>
<dbReference type="EMBL" id="LR134155">
    <property type="protein sequence ID" value="VEA67935.1"/>
    <property type="molecule type" value="Genomic_DNA"/>
</dbReference>
<dbReference type="GO" id="GO:0016020">
    <property type="term" value="C:membrane"/>
    <property type="evidence" value="ECO:0007669"/>
    <property type="project" value="UniProtKB-UniRule"/>
</dbReference>
<dbReference type="SUPFAM" id="SSF103088">
    <property type="entry name" value="OmpA-like"/>
    <property type="match status" value="1"/>
</dbReference>
<protein>
    <submittedName>
        <fullName evidence="7">Chemotaxis protein MotB</fullName>
    </submittedName>
    <submittedName>
        <fullName evidence="5">DotU family type VI secretion system protein</fullName>
    </submittedName>
</protein>
<dbReference type="NCBIfam" id="NF038228">
    <property type="entry name" value="IcmH_DotU_IVB"/>
    <property type="match status" value="1"/>
</dbReference>
<keyword evidence="12" id="KW-1185">Reference proteome</keyword>
<dbReference type="Proteomes" id="UP000281904">
    <property type="component" value="Chromosome"/>
</dbReference>
<gene>
    <name evidence="7" type="primary">motB_1</name>
    <name evidence="6" type="synonym">motB_2</name>
    <name evidence="5" type="ORF">I5U13_03655</name>
    <name evidence="7" type="ORF">NCTC10036_03415</name>
    <name evidence="8" type="ORF">NCTC12971_03513</name>
    <name evidence="6" type="ORF">NCTC9419_00133</name>
</gene>
<dbReference type="KEGG" id="srz:AXX16_2278"/>
<dbReference type="CDD" id="cd07185">
    <property type="entry name" value="OmpA_C-like"/>
    <property type="match status" value="1"/>
</dbReference>
<dbReference type="EMBL" id="LR590463">
    <property type="protein sequence ID" value="VTP64107.1"/>
    <property type="molecule type" value="Genomic_DNA"/>
</dbReference>
<keyword evidence="1 3" id="KW-0472">Membrane</keyword>
<dbReference type="PANTHER" id="PTHR38033:SF1">
    <property type="entry name" value="DOTU FAMILY TYPE IV_VI SECRETION SYSTEM PROTEIN"/>
    <property type="match status" value="1"/>
</dbReference>
<evidence type="ECO:0000313" key="11">
    <source>
        <dbReference type="Proteomes" id="UP000307968"/>
    </source>
</evidence>
<reference evidence="5 12" key="2">
    <citation type="submission" date="2020-11" db="EMBL/GenBank/DDBJ databases">
        <title>Enhanced detection system for hospital associated transmission using whole genome sequencing surveillance.</title>
        <authorList>
            <person name="Harrison L.H."/>
            <person name="Van Tyne D."/>
            <person name="Marsh J.W."/>
            <person name="Griffith M.P."/>
            <person name="Snyder D.J."/>
            <person name="Cooper V.S."/>
            <person name="Mustapha M."/>
        </authorList>
    </citation>
    <scope>NUCLEOTIDE SEQUENCE [LARGE SCALE GENOMIC DNA]</scope>
    <source>
        <strain evidence="5 12">SER00230</strain>
    </source>
</reference>
<reference evidence="9 10" key="1">
    <citation type="submission" date="2018-12" db="EMBL/GenBank/DDBJ databases">
        <authorList>
            <consortium name="Pathogen Informatics"/>
        </authorList>
    </citation>
    <scope>NUCLEOTIDE SEQUENCE [LARGE SCALE GENOMIC DNA]</scope>
    <source>
        <strain evidence="7 10">NCTC10036</strain>
        <strain evidence="8 11">NCTC12971</strain>
        <strain evidence="6 9">NCTC9419</strain>
    </source>
</reference>
<keyword evidence="3" id="KW-0812">Transmembrane</keyword>
<evidence type="ECO:0000313" key="10">
    <source>
        <dbReference type="Proteomes" id="UP000281904"/>
    </source>
</evidence>
<dbReference type="Proteomes" id="UP000271603">
    <property type="component" value="Chromosome"/>
</dbReference>
<evidence type="ECO:0000256" key="2">
    <source>
        <dbReference type="SAM" id="MobiDB-lite"/>
    </source>
</evidence>
<feature type="region of interest" description="Disordered" evidence="2">
    <location>
        <begin position="356"/>
        <end position="377"/>
    </location>
</feature>
<evidence type="ECO:0000313" key="5">
    <source>
        <dbReference type="EMBL" id="MBH1928761.1"/>
    </source>
</evidence>
<evidence type="ECO:0000313" key="12">
    <source>
        <dbReference type="Proteomes" id="UP000624159"/>
    </source>
</evidence>
<evidence type="ECO:0000313" key="8">
    <source>
        <dbReference type="EMBL" id="VTP64107.1"/>
    </source>
</evidence>
<dbReference type="GeneID" id="61766363"/>
<keyword evidence="3" id="KW-1133">Transmembrane helix</keyword>
<dbReference type="Proteomes" id="UP000624159">
    <property type="component" value="Unassembled WGS sequence"/>
</dbReference>
<proteinExistence type="predicted"/>
<dbReference type="Gene3D" id="3.30.1330.60">
    <property type="entry name" value="OmpA-like domain"/>
    <property type="match status" value="1"/>
</dbReference>
<feature type="domain" description="OmpA-like" evidence="4">
    <location>
        <begin position="271"/>
        <end position="391"/>
    </location>
</feature>
<dbReference type="InterPro" id="IPR036737">
    <property type="entry name" value="OmpA-like_sf"/>
</dbReference>
<dbReference type="Pfam" id="PF00691">
    <property type="entry name" value="OmpA"/>
    <property type="match status" value="1"/>
</dbReference>
<dbReference type="NCBIfam" id="TIGR03349">
    <property type="entry name" value="IV_VI_DotU"/>
    <property type="match status" value="1"/>
</dbReference>
<evidence type="ECO:0000313" key="9">
    <source>
        <dbReference type="Proteomes" id="UP000271603"/>
    </source>
</evidence>
<dbReference type="InterPro" id="IPR017733">
    <property type="entry name" value="OmpA-like_dom_proteobacteria"/>
</dbReference>
<dbReference type="InterPro" id="IPR038522">
    <property type="entry name" value="T4/T6SS_DotU_sf"/>
</dbReference>
<evidence type="ECO:0000256" key="1">
    <source>
        <dbReference type="PROSITE-ProRule" id="PRU00473"/>
    </source>
</evidence>
<dbReference type="NCBIfam" id="TIGR03350">
    <property type="entry name" value="type_VI_ompA"/>
    <property type="match status" value="1"/>
</dbReference>
<evidence type="ECO:0000256" key="3">
    <source>
        <dbReference type="SAM" id="Phobius"/>
    </source>
</evidence>
<dbReference type="PANTHER" id="PTHR38033">
    <property type="entry name" value="MEMBRANE PROTEIN-RELATED"/>
    <property type="match status" value="1"/>
</dbReference>
<dbReference type="InterPro" id="IPR017732">
    <property type="entry name" value="T4/T6SS_DotU"/>
</dbReference>
<evidence type="ECO:0000259" key="4">
    <source>
        <dbReference type="PROSITE" id="PS51123"/>
    </source>
</evidence>
<dbReference type="AlphaFoldDB" id="A0A126VK18"/>
<dbReference type="EMBL" id="JADULK010000002">
    <property type="protein sequence ID" value="MBH1928761.1"/>
    <property type="molecule type" value="Genomic_DNA"/>
</dbReference>
<dbReference type="Proteomes" id="UP000307968">
    <property type="component" value="Chromosome"/>
</dbReference>
<sequence>MTQENIQAAQWDNPLVAAANPLLNAISQIRQSATHANPAQLRQQLIDEVRRFEVRGQRANLPYEVIIGARYCLCTALDEAAALTPWGSNSVWSGSGLLVTFHNETWGGEKFFQLLAKLSQSPREHINLLELVNYCLLLGFEGRYRVMENGRSQLETMKQRLLQLIRSVRGGYAPPLSPNAVDLPVQQKLWRPLVPLWACAALTGFLASLLFIVLNWRLGDATSPVLASIYQTNLPQVTIGNPAPAAPPVLSLKSFLRKEIAEGLVVVRDEAQQSVVILKGDGLFNSAATSVRPAYVPVIDRIAKAMNGVSGKILVTGYSDSQPIRSARFASNWELSLARAEAVSERLQKHLDNPQRVKAEGRGESNPVAPNNSKENRALNRRVEITLLVAPENTQAEINGLQQGNGK</sequence>
<dbReference type="Pfam" id="PF09850">
    <property type="entry name" value="DotU"/>
    <property type="match status" value="1"/>
</dbReference>
<dbReference type="EMBL" id="LR134493">
    <property type="protein sequence ID" value="VEI68743.1"/>
    <property type="molecule type" value="Genomic_DNA"/>
</dbReference>
<accession>A0A126VK18</accession>
<evidence type="ECO:0000313" key="7">
    <source>
        <dbReference type="EMBL" id="VEI68743.1"/>
    </source>
</evidence>
<organism evidence="7 10">
    <name type="scientific">Serratia rubidaea</name>
    <name type="common">Serratia marinorubra</name>
    <dbReference type="NCBI Taxonomy" id="61652"/>
    <lineage>
        <taxon>Bacteria</taxon>
        <taxon>Pseudomonadati</taxon>
        <taxon>Pseudomonadota</taxon>
        <taxon>Gammaproteobacteria</taxon>
        <taxon>Enterobacterales</taxon>
        <taxon>Yersiniaceae</taxon>
        <taxon>Serratia</taxon>
    </lineage>
</organism>
<dbReference type="NCBIfam" id="NF005444">
    <property type="entry name" value="PRK07033.1"/>
    <property type="match status" value="1"/>
</dbReference>
<dbReference type="InterPro" id="IPR006665">
    <property type="entry name" value="OmpA-like"/>
</dbReference>
<dbReference type="Gene3D" id="1.25.40.590">
    <property type="entry name" value="Type IV / VI secretion system, DotU"/>
    <property type="match status" value="1"/>
</dbReference>
<dbReference type="RefSeq" id="WP_015672859.1">
    <property type="nucleotide sequence ID" value="NZ_CAMIPJ010000001.1"/>
</dbReference>
<evidence type="ECO:0000313" key="6">
    <source>
        <dbReference type="EMBL" id="VEA67935.1"/>
    </source>
</evidence>
<feature type="transmembrane region" description="Helical" evidence="3">
    <location>
        <begin position="194"/>
        <end position="214"/>
    </location>
</feature>
<dbReference type="STRING" id="61652.AXX16_2278"/>
<dbReference type="PROSITE" id="PS51123">
    <property type="entry name" value="OMPA_2"/>
    <property type="match status" value="1"/>
</dbReference>